<dbReference type="InterPro" id="IPR016192">
    <property type="entry name" value="APOBEC/CMP_deaminase_Zn-bd"/>
</dbReference>
<evidence type="ECO:0000313" key="17">
    <source>
        <dbReference type="EMBL" id="NYS59513.1"/>
    </source>
</evidence>
<dbReference type="RefSeq" id="WP_179929028.1">
    <property type="nucleotide sequence ID" value="NZ_JACCDF010000001.1"/>
</dbReference>
<evidence type="ECO:0000256" key="11">
    <source>
        <dbReference type="ARBA" id="ARBA00049558"/>
    </source>
</evidence>
<dbReference type="Pfam" id="PF00383">
    <property type="entry name" value="dCMP_cyt_deam_1"/>
    <property type="match status" value="1"/>
</dbReference>
<evidence type="ECO:0000256" key="13">
    <source>
        <dbReference type="PIRSR" id="PIRSR606262-2"/>
    </source>
</evidence>
<dbReference type="NCBIfam" id="NF004064">
    <property type="entry name" value="PRK05578.1"/>
    <property type="match status" value="1"/>
</dbReference>
<reference evidence="17 18" key="1">
    <citation type="journal article" date="2015" name="Int. J. Syst. Evol. Microbiol.">
        <title>Halomonas salicampi sp. nov., a halotolerant and alkalitolerant bacterium isolated from a saltern soil.</title>
        <authorList>
            <person name="Lee J.C."/>
            <person name="Kim Y.S."/>
            <person name="Yun B.S."/>
            <person name="Whang K.S."/>
        </authorList>
    </citation>
    <scope>NUCLEOTIDE SEQUENCE [LARGE SCALE GENOMIC DNA]</scope>
    <source>
        <strain evidence="17 18">BH103</strain>
    </source>
</reference>
<evidence type="ECO:0000256" key="1">
    <source>
        <dbReference type="ARBA" id="ARBA00001947"/>
    </source>
</evidence>
<feature type="binding site" evidence="13">
    <location>
        <begin position="44"/>
        <end position="50"/>
    </location>
    <ligand>
        <name>substrate</name>
    </ligand>
</feature>
<evidence type="ECO:0000256" key="4">
    <source>
        <dbReference type="ARBA" id="ARBA00012783"/>
    </source>
</evidence>
<evidence type="ECO:0000256" key="10">
    <source>
        <dbReference type="ARBA" id="ARBA00049252"/>
    </source>
</evidence>
<dbReference type="GO" id="GO:0042802">
    <property type="term" value="F:identical protein binding"/>
    <property type="evidence" value="ECO:0007669"/>
    <property type="project" value="UniProtKB-ARBA"/>
</dbReference>
<dbReference type="PROSITE" id="PS00903">
    <property type="entry name" value="CYT_DCMP_DEAMINASES_1"/>
    <property type="match status" value="1"/>
</dbReference>
<dbReference type="AlphaFoldDB" id="A0A7Z0RTJ1"/>
<keyword evidence="18" id="KW-1185">Reference proteome</keyword>
<comment type="catalytic activity">
    <reaction evidence="10 15">
        <text>2'-deoxycytidine + H2O + H(+) = 2'-deoxyuridine + NH4(+)</text>
        <dbReference type="Rhea" id="RHEA:13433"/>
        <dbReference type="ChEBI" id="CHEBI:15377"/>
        <dbReference type="ChEBI" id="CHEBI:15378"/>
        <dbReference type="ChEBI" id="CHEBI:15698"/>
        <dbReference type="ChEBI" id="CHEBI:16450"/>
        <dbReference type="ChEBI" id="CHEBI:28938"/>
        <dbReference type="EC" id="3.5.4.5"/>
    </reaction>
</comment>
<sequence>MDQVSEEIVQKLLSARANAYAPYSNHPVASVMVTPDGQQFAGANVEVAHYKGLCAEASAISAMVTAGQRQLATVYVIGPGDHLCTPCGDCRQRIREFSTPNTQILVLSREGEVLKTYTMETLLPDAFGPEQLPPR</sequence>
<gene>
    <name evidence="17" type="primary">cdd</name>
    <name evidence="17" type="ORF">HZS81_01865</name>
</gene>
<keyword evidence="7 15" id="KW-0378">Hydrolase</keyword>
<dbReference type="GO" id="GO:0005829">
    <property type="term" value="C:cytosol"/>
    <property type="evidence" value="ECO:0007669"/>
    <property type="project" value="TreeGrafter"/>
</dbReference>
<evidence type="ECO:0000256" key="6">
    <source>
        <dbReference type="ARBA" id="ARBA00022723"/>
    </source>
</evidence>
<feature type="binding site" evidence="14">
    <location>
        <position position="87"/>
    </location>
    <ligand>
        <name>Zn(2+)</name>
        <dbReference type="ChEBI" id="CHEBI:29105"/>
        <note>catalytic</note>
    </ligand>
</feature>
<dbReference type="CDD" id="cd01283">
    <property type="entry name" value="cytidine_deaminase"/>
    <property type="match status" value="1"/>
</dbReference>
<dbReference type="PROSITE" id="PS51747">
    <property type="entry name" value="CYT_DCMP_DEAMINASES_2"/>
    <property type="match status" value="1"/>
</dbReference>
<evidence type="ECO:0000256" key="3">
    <source>
        <dbReference type="ARBA" id="ARBA00006576"/>
    </source>
</evidence>
<dbReference type="InterPro" id="IPR002125">
    <property type="entry name" value="CMP_dCMP_dom"/>
</dbReference>
<evidence type="ECO:0000256" key="14">
    <source>
        <dbReference type="PIRSR" id="PIRSR606262-3"/>
    </source>
</evidence>
<comment type="similarity">
    <text evidence="3 15">Belongs to the cytidine and deoxycytidylate deaminase family.</text>
</comment>
<dbReference type="PANTHER" id="PTHR11644:SF2">
    <property type="entry name" value="CYTIDINE DEAMINASE"/>
    <property type="match status" value="1"/>
</dbReference>
<dbReference type="InterPro" id="IPR050202">
    <property type="entry name" value="Cyt/Deoxycyt_deaminase"/>
</dbReference>
<evidence type="ECO:0000256" key="12">
    <source>
        <dbReference type="PIRSR" id="PIRSR606262-1"/>
    </source>
</evidence>
<accession>A0A7Z0RTJ1</accession>
<evidence type="ECO:0000256" key="8">
    <source>
        <dbReference type="ARBA" id="ARBA00022833"/>
    </source>
</evidence>
<dbReference type="EC" id="3.5.4.5" evidence="4 15"/>
<dbReference type="InterPro" id="IPR006262">
    <property type="entry name" value="Cyt_deam_tetra"/>
</dbReference>
<protein>
    <recommendedName>
        <fullName evidence="5 15">Cytidine deaminase</fullName>
        <ecNumber evidence="4 15">3.5.4.5</ecNumber>
    </recommendedName>
    <alternativeName>
        <fullName evidence="9 15">Cytidine aminohydrolase</fullName>
    </alternativeName>
</protein>
<evidence type="ECO:0000313" key="18">
    <source>
        <dbReference type="Proteomes" id="UP000586119"/>
    </source>
</evidence>
<keyword evidence="6 14" id="KW-0479">Metal-binding</keyword>
<evidence type="ECO:0000256" key="9">
    <source>
        <dbReference type="ARBA" id="ARBA00032005"/>
    </source>
</evidence>
<evidence type="ECO:0000256" key="2">
    <source>
        <dbReference type="ARBA" id="ARBA00003949"/>
    </source>
</evidence>
<dbReference type="Proteomes" id="UP000586119">
    <property type="component" value="Unassembled WGS sequence"/>
</dbReference>
<name>A0A7Z0RTJ1_9GAMM</name>
<feature type="active site" description="Proton donor" evidence="12">
    <location>
        <position position="56"/>
    </location>
</feature>
<evidence type="ECO:0000259" key="16">
    <source>
        <dbReference type="PROSITE" id="PS51747"/>
    </source>
</evidence>
<dbReference type="NCBIfam" id="TIGR01354">
    <property type="entry name" value="cyt_deam_tetra"/>
    <property type="match status" value="1"/>
</dbReference>
<comment type="catalytic activity">
    <reaction evidence="11 15">
        <text>cytidine + H2O + H(+) = uridine + NH4(+)</text>
        <dbReference type="Rhea" id="RHEA:16069"/>
        <dbReference type="ChEBI" id="CHEBI:15377"/>
        <dbReference type="ChEBI" id="CHEBI:15378"/>
        <dbReference type="ChEBI" id="CHEBI:16704"/>
        <dbReference type="ChEBI" id="CHEBI:17562"/>
        <dbReference type="ChEBI" id="CHEBI:28938"/>
        <dbReference type="EC" id="3.5.4.5"/>
    </reaction>
</comment>
<feature type="domain" description="CMP/dCMP-type deaminase" evidence="16">
    <location>
        <begin position="3"/>
        <end position="130"/>
    </location>
</feature>
<dbReference type="GO" id="GO:0004126">
    <property type="term" value="F:cytidine deaminase activity"/>
    <property type="evidence" value="ECO:0007669"/>
    <property type="project" value="UniProtKB-UniRule"/>
</dbReference>
<dbReference type="GO" id="GO:0072527">
    <property type="term" value="P:pyrimidine-containing compound metabolic process"/>
    <property type="evidence" value="ECO:0007669"/>
    <property type="project" value="UniProtKB-ARBA"/>
</dbReference>
<keyword evidence="8 14" id="KW-0862">Zinc</keyword>
<dbReference type="SUPFAM" id="SSF53927">
    <property type="entry name" value="Cytidine deaminase-like"/>
    <property type="match status" value="1"/>
</dbReference>
<dbReference type="EMBL" id="JACCDF010000001">
    <property type="protein sequence ID" value="NYS59513.1"/>
    <property type="molecule type" value="Genomic_DNA"/>
</dbReference>
<dbReference type="GO" id="GO:0055086">
    <property type="term" value="P:nucleobase-containing small molecule metabolic process"/>
    <property type="evidence" value="ECO:0007669"/>
    <property type="project" value="UniProtKB-ARBA"/>
</dbReference>
<evidence type="ECO:0000256" key="7">
    <source>
        <dbReference type="ARBA" id="ARBA00022801"/>
    </source>
</evidence>
<dbReference type="PANTHER" id="PTHR11644">
    <property type="entry name" value="CYTIDINE DEAMINASE"/>
    <property type="match status" value="1"/>
</dbReference>
<dbReference type="GO" id="GO:0008270">
    <property type="term" value="F:zinc ion binding"/>
    <property type="evidence" value="ECO:0007669"/>
    <property type="project" value="UniProtKB-UniRule"/>
</dbReference>
<evidence type="ECO:0000256" key="15">
    <source>
        <dbReference type="RuleBase" id="RU364006"/>
    </source>
</evidence>
<organism evidence="17 18">
    <name type="scientific">Vreelandella salicampi</name>
    <dbReference type="NCBI Taxonomy" id="1449798"/>
    <lineage>
        <taxon>Bacteria</taxon>
        <taxon>Pseudomonadati</taxon>
        <taxon>Pseudomonadota</taxon>
        <taxon>Gammaproteobacteria</taxon>
        <taxon>Oceanospirillales</taxon>
        <taxon>Halomonadaceae</taxon>
        <taxon>Vreelandella</taxon>
    </lineage>
</organism>
<evidence type="ECO:0000256" key="5">
    <source>
        <dbReference type="ARBA" id="ARBA00018266"/>
    </source>
</evidence>
<comment type="caution">
    <text evidence="17">The sequence shown here is derived from an EMBL/GenBank/DDBJ whole genome shotgun (WGS) entry which is preliminary data.</text>
</comment>
<comment type="cofactor">
    <cofactor evidence="1 14 15">
        <name>Zn(2+)</name>
        <dbReference type="ChEBI" id="CHEBI:29105"/>
    </cofactor>
</comment>
<proteinExistence type="inferred from homology"/>
<feature type="binding site" evidence="14">
    <location>
        <position position="54"/>
    </location>
    <ligand>
        <name>Zn(2+)</name>
        <dbReference type="ChEBI" id="CHEBI:29105"/>
        <note>catalytic</note>
    </ligand>
</feature>
<dbReference type="InterPro" id="IPR016193">
    <property type="entry name" value="Cytidine_deaminase-like"/>
</dbReference>
<dbReference type="Gene3D" id="3.40.140.10">
    <property type="entry name" value="Cytidine Deaminase, domain 2"/>
    <property type="match status" value="1"/>
</dbReference>
<comment type="function">
    <text evidence="2 15">This enzyme scavenges exogenous and endogenous cytidine and 2'-deoxycytidine for UMP synthesis.</text>
</comment>
<feature type="binding site" evidence="14">
    <location>
        <position position="90"/>
    </location>
    <ligand>
        <name>Zn(2+)</name>
        <dbReference type="ChEBI" id="CHEBI:29105"/>
        <note>catalytic</note>
    </ligand>
</feature>